<keyword evidence="1" id="KW-0732">Signal</keyword>
<dbReference type="PROSITE" id="PS51257">
    <property type="entry name" value="PROKAR_LIPOPROTEIN"/>
    <property type="match status" value="1"/>
</dbReference>
<organism evidence="3 4">
    <name type="scientific">Scytonema millei VB511283</name>
    <dbReference type="NCBI Taxonomy" id="1245923"/>
    <lineage>
        <taxon>Bacteria</taxon>
        <taxon>Bacillati</taxon>
        <taxon>Cyanobacteriota</taxon>
        <taxon>Cyanophyceae</taxon>
        <taxon>Nostocales</taxon>
        <taxon>Scytonemataceae</taxon>
        <taxon>Scytonema</taxon>
    </lineage>
</organism>
<evidence type="ECO:0000256" key="1">
    <source>
        <dbReference type="SAM" id="SignalP"/>
    </source>
</evidence>
<dbReference type="RefSeq" id="WP_132867458.1">
    <property type="nucleotide sequence ID" value="NZ_JTJC03000007.1"/>
</dbReference>
<comment type="caution">
    <text evidence="3">The sequence shown here is derived from an EMBL/GenBank/DDBJ whole genome shotgun (WGS) entry which is preliminary data.</text>
</comment>
<feature type="chain" id="PRO_5040827305" evidence="1">
    <location>
        <begin position="21"/>
        <end position="416"/>
    </location>
</feature>
<dbReference type="InterPro" id="IPR036465">
    <property type="entry name" value="vWFA_dom_sf"/>
</dbReference>
<feature type="signal peptide" evidence="1">
    <location>
        <begin position="1"/>
        <end position="20"/>
    </location>
</feature>
<dbReference type="InterPro" id="IPR002035">
    <property type="entry name" value="VWF_A"/>
</dbReference>
<dbReference type="EMBL" id="JTJC03000007">
    <property type="protein sequence ID" value="NHC37189.1"/>
    <property type="molecule type" value="Genomic_DNA"/>
</dbReference>
<evidence type="ECO:0000259" key="2">
    <source>
        <dbReference type="PROSITE" id="PS50234"/>
    </source>
</evidence>
<dbReference type="AlphaFoldDB" id="A0A9X5EAV3"/>
<accession>A0A9X5EAV3</accession>
<proteinExistence type="predicted"/>
<evidence type="ECO:0000313" key="4">
    <source>
        <dbReference type="Proteomes" id="UP000031532"/>
    </source>
</evidence>
<dbReference type="Proteomes" id="UP000031532">
    <property type="component" value="Unassembled WGS sequence"/>
</dbReference>
<keyword evidence="4" id="KW-1185">Reference proteome</keyword>
<dbReference type="PROSITE" id="PS50234">
    <property type="entry name" value="VWFA"/>
    <property type="match status" value="1"/>
</dbReference>
<dbReference type="Pfam" id="PF00092">
    <property type="entry name" value="VWA"/>
    <property type="match status" value="1"/>
</dbReference>
<feature type="domain" description="VWFA" evidence="2">
    <location>
        <begin position="114"/>
        <end position="311"/>
    </location>
</feature>
<gene>
    <name evidence="3" type="ORF">QH73_0021555</name>
</gene>
<name>A0A9X5EAV3_9CYAN</name>
<dbReference type="OrthoDB" id="5348860at2"/>
<dbReference type="Gene3D" id="3.40.50.410">
    <property type="entry name" value="von Willebrand factor, type A domain"/>
    <property type="match status" value="1"/>
</dbReference>
<reference evidence="3 4" key="1">
    <citation type="journal article" date="2015" name="Genome Announc.">
        <title>Draft Genome Sequence of the Terrestrial Cyanobacterium Scytonema millei VB511283, Isolated from Eastern India.</title>
        <authorList>
            <person name="Sen D."/>
            <person name="Chandrababunaidu M.M."/>
            <person name="Singh D."/>
            <person name="Sanghi N."/>
            <person name="Ghorai A."/>
            <person name="Mishra G.P."/>
            <person name="Madduluri M."/>
            <person name="Adhikary S.P."/>
            <person name="Tripathy S."/>
        </authorList>
    </citation>
    <scope>NUCLEOTIDE SEQUENCE [LARGE SCALE GENOMIC DNA]</scope>
    <source>
        <strain evidence="3 4">VB511283</strain>
    </source>
</reference>
<protein>
    <submittedName>
        <fullName evidence="3">VWA domain-containing protein</fullName>
    </submittedName>
</protein>
<evidence type="ECO:0000313" key="3">
    <source>
        <dbReference type="EMBL" id="NHC37189.1"/>
    </source>
</evidence>
<dbReference type="SMART" id="SM00327">
    <property type="entry name" value="VWA"/>
    <property type="match status" value="1"/>
</dbReference>
<dbReference type="SUPFAM" id="SSF53300">
    <property type="entry name" value="vWA-like"/>
    <property type="match status" value="1"/>
</dbReference>
<sequence length="416" mass="45655">MKIKIVCASLLLVLTPLSLAISGCDAEGNNYANNSDVTSTTQTTEIKTNLTQSDRSTELDPYAAEAYYQQLLAQYGENYQECLEPVSVNLDSVTNSNASEVDPTEKITKMKQQNKIFVLDASDSMRVFTGSGTTKFDIAKAAIARFVSTFPSTTQVGVNIFGDRSADATPDPTTVCAASETMYSLVQLSSLILAPANEPTLEAEFKPIYKPITASLSRFNDILSDRNGASNQNIIYLITDGTDNCNGDAVATARELHDSPAKITVNVIGLDEDETTQQQLQAIAEAGGGDYFLARDANEFNTAFERTQEKIEAEKYTTIQLTENRPQASTNSNPSINQITACTTVKMNRELGQIISQVNRLSALQGTNLKYNNHVLARLKERQERITAWRDRLLTNTGNPQIDLNLFRQELAQATQ</sequence>